<dbReference type="EMBL" id="HBJA01143944">
    <property type="protein sequence ID" value="CAE0838172.1"/>
    <property type="molecule type" value="Transcribed_RNA"/>
</dbReference>
<accession>A0A7S4LM92</accession>
<gene>
    <name evidence="1" type="ORF">EGYM00163_LOCUS49544</name>
</gene>
<reference evidence="1" key="1">
    <citation type="submission" date="2021-01" db="EMBL/GenBank/DDBJ databases">
        <authorList>
            <person name="Corre E."/>
            <person name="Pelletier E."/>
            <person name="Niang G."/>
            <person name="Scheremetjew M."/>
            <person name="Finn R."/>
            <person name="Kale V."/>
            <person name="Holt S."/>
            <person name="Cochrane G."/>
            <person name="Meng A."/>
            <person name="Brown T."/>
            <person name="Cohen L."/>
        </authorList>
    </citation>
    <scope>NUCLEOTIDE SEQUENCE</scope>
    <source>
        <strain evidence="1">CCMP1594</strain>
    </source>
</reference>
<dbReference type="AlphaFoldDB" id="A0A7S4LM92"/>
<protein>
    <submittedName>
        <fullName evidence="1">Uncharacterized protein</fullName>
    </submittedName>
</protein>
<evidence type="ECO:0000313" key="1">
    <source>
        <dbReference type="EMBL" id="CAE0838172.1"/>
    </source>
</evidence>
<organism evidence="1">
    <name type="scientific">Eutreptiella gymnastica</name>
    <dbReference type="NCBI Taxonomy" id="73025"/>
    <lineage>
        <taxon>Eukaryota</taxon>
        <taxon>Discoba</taxon>
        <taxon>Euglenozoa</taxon>
        <taxon>Euglenida</taxon>
        <taxon>Spirocuta</taxon>
        <taxon>Euglenophyceae</taxon>
        <taxon>Eutreptiales</taxon>
        <taxon>Eutreptiaceae</taxon>
        <taxon>Eutreptiella</taxon>
    </lineage>
</organism>
<sequence>MPLNDSGFCSLNHGFWSGGLPKVHESHNSGHNTGPITAHFLDLTGGVQGARMATCPNANPTDQVKADDGSQIHGTLAVLQPKSVALQPVTQPPGGLEQN</sequence>
<name>A0A7S4LM92_9EUGL</name>
<proteinExistence type="predicted"/>